<gene>
    <name evidence="2" type="ORF">K3769_10575</name>
</gene>
<feature type="compositionally biased region" description="Low complexity" evidence="1">
    <location>
        <begin position="105"/>
        <end position="116"/>
    </location>
</feature>
<name>A0ABT3V4B7_9ACTN</name>
<reference evidence="2" key="1">
    <citation type="journal article" date="2022" name="bioRxiv">
        <title>Discovery and biosynthetic assessment of Streptomyces ortus sp nov. isolated from a deep-sea sponge.</title>
        <authorList>
            <person name="Williams S.E."/>
        </authorList>
    </citation>
    <scope>NUCLEOTIDE SEQUENCE</scope>
    <source>
        <strain evidence="2">A15ISP2-DRY2</strain>
    </source>
</reference>
<protein>
    <submittedName>
        <fullName evidence="2">Uncharacterized protein</fullName>
    </submittedName>
</protein>
<dbReference type="EMBL" id="JAIFZO010000002">
    <property type="protein sequence ID" value="MCX4233221.1"/>
    <property type="molecule type" value="Genomic_DNA"/>
</dbReference>
<comment type="caution">
    <text evidence="2">The sequence shown here is derived from an EMBL/GenBank/DDBJ whole genome shotgun (WGS) entry which is preliminary data.</text>
</comment>
<sequence>MPTSHESTDVPAWPVYDLTVHDDGRVVASGPLISTSGHATRASAIEIVADAAARLGRAVRATATEPGGVIWPLIVAPDGEVSEVPVDRSQTTKLTRRQARRKARAAAAAERSAPRPGARPETETYAEPMAEVRNHLEEGRADRASTLATLLDEQATGVLGVSHPETLRIREVRARAAALAGDRIGGIQLYRDVAERWYYQREAEQAEAVANSAELLWRGITDVEEALSAGVAVIRMRGLVPGRAGEALAAVLAHRERLLDAQEKRAPERREHPVTVPPGPRVQRPAPIWERPAVNTRR</sequence>
<evidence type="ECO:0000313" key="2">
    <source>
        <dbReference type="EMBL" id="MCX4233221.1"/>
    </source>
</evidence>
<keyword evidence="3" id="KW-1185">Reference proteome</keyword>
<dbReference type="Proteomes" id="UP001165590">
    <property type="component" value="Unassembled WGS sequence"/>
</dbReference>
<feature type="region of interest" description="Disordered" evidence="1">
    <location>
        <begin position="261"/>
        <end position="298"/>
    </location>
</feature>
<evidence type="ECO:0000256" key="1">
    <source>
        <dbReference type="SAM" id="MobiDB-lite"/>
    </source>
</evidence>
<feature type="compositionally biased region" description="Basic residues" evidence="1">
    <location>
        <begin position="94"/>
        <end position="104"/>
    </location>
</feature>
<organism evidence="2 3">
    <name type="scientific">Streptomyces ortus</name>
    <dbReference type="NCBI Taxonomy" id="2867268"/>
    <lineage>
        <taxon>Bacteria</taxon>
        <taxon>Bacillati</taxon>
        <taxon>Actinomycetota</taxon>
        <taxon>Actinomycetes</taxon>
        <taxon>Kitasatosporales</taxon>
        <taxon>Streptomycetaceae</taxon>
        <taxon>Streptomyces</taxon>
    </lineage>
</organism>
<accession>A0ABT3V4B7</accession>
<feature type="region of interest" description="Disordered" evidence="1">
    <location>
        <begin position="84"/>
        <end position="127"/>
    </location>
</feature>
<evidence type="ECO:0000313" key="3">
    <source>
        <dbReference type="Proteomes" id="UP001165590"/>
    </source>
</evidence>
<dbReference type="RefSeq" id="WP_267026179.1">
    <property type="nucleotide sequence ID" value="NZ_JAIFZO010000002.1"/>
</dbReference>
<feature type="compositionally biased region" description="Basic and acidic residues" evidence="1">
    <location>
        <begin position="261"/>
        <end position="273"/>
    </location>
</feature>
<proteinExistence type="predicted"/>